<name>A0A6A4VBB9_AMPAM</name>
<proteinExistence type="predicted"/>
<gene>
    <name evidence="3" type="primary">SAMD15</name>
    <name evidence="3" type="ORF">FJT64_010864</name>
</gene>
<feature type="domain" description="SAM" evidence="2">
    <location>
        <begin position="257"/>
        <end position="320"/>
    </location>
</feature>
<dbReference type="InterPro" id="IPR013761">
    <property type="entry name" value="SAM/pointed_sf"/>
</dbReference>
<feature type="compositionally biased region" description="Polar residues" evidence="1">
    <location>
        <begin position="83"/>
        <end position="97"/>
    </location>
</feature>
<feature type="compositionally biased region" description="Polar residues" evidence="1">
    <location>
        <begin position="1"/>
        <end position="10"/>
    </location>
</feature>
<feature type="compositionally biased region" description="Basic and acidic residues" evidence="1">
    <location>
        <begin position="106"/>
        <end position="123"/>
    </location>
</feature>
<evidence type="ECO:0000256" key="1">
    <source>
        <dbReference type="SAM" id="MobiDB-lite"/>
    </source>
</evidence>
<dbReference type="Proteomes" id="UP000440578">
    <property type="component" value="Unassembled WGS sequence"/>
</dbReference>
<evidence type="ECO:0000259" key="2">
    <source>
        <dbReference type="PROSITE" id="PS50105"/>
    </source>
</evidence>
<accession>A0A6A4VBB9</accession>
<dbReference type="SUPFAM" id="SSF47769">
    <property type="entry name" value="SAM/Pointed domain"/>
    <property type="match status" value="1"/>
</dbReference>
<feature type="compositionally biased region" description="Low complexity" evidence="1">
    <location>
        <begin position="52"/>
        <end position="65"/>
    </location>
</feature>
<dbReference type="PROSITE" id="PS50105">
    <property type="entry name" value="SAM_DOMAIN"/>
    <property type="match status" value="1"/>
</dbReference>
<dbReference type="InterPro" id="IPR001660">
    <property type="entry name" value="SAM"/>
</dbReference>
<dbReference type="AlphaFoldDB" id="A0A6A4VBB9"/>
<evidence type="ECO:0000313" key="4">
    <source>
        <dbReference type="Proteomes" id="UP000440578"/>
    </source>
</evidence>
<dbReference type="Gene3D" id="1.10.150.50">
    <property type="entry name" value="Transcription Factor, Ets-1"/>
    <property type="match status" value="1"/>
</dbReference>
<dbReference type="PANTHER" id="PTHR46829">
    <property type="entry name" value="STERILE ALPHA MOTIF DOMAIN-CONTAINING PROTEIN 15"/>
    <property type="match status" value="1"/>
</dbReference>
<dbReference type="PANTHER" id="PTHR46829:SF1">
    <property type="entry name" value="STERILE ALPHA MOTIF DOMAIN-CONTAINING PROTEIN 15"/>
    <property type="match status" value="1"/>
</dbReference>
<reference evidence="3 4" key="1">
    <citation type="submission" date="2019-07" db="EMBL/GenBank/DDBJ databases">
        <title>Draft genome assembly of a fouling barnacle, Amphibalanus amphitrite (Darwin, 1854): The first reference genome for Thecostraca.</title>
        <authorList>
            <person name="Kim W."/>
        </authorList>
    </citation>
    <scope>NUCLEOTIDE SEQUENCE [LARGE SCALE GENOMIC DNA]</scope>
    <source>
        <strain evidence="3">SNU_AA5</strain>
        <tissue evidence="3">Soma without cirri and trophi</tissue>
    </source>
</reference>
<dbReference type="SMART" id="SM00454">
    <property type="entry name" value="SAM"/>
    <property type="match status" value="1"/>
</dbReference>
<dbReference type="EMBL" id="VIIS01001918">
    <property type="protein sequence ID" value="KAF0290953.1"/>
    <property type="molecule type" value="Genomic_DNA"/>
</dbReference>
<organism evidence="3 4">
    <name type="scientific">Amphibalanus amphitrite</name>
    <name type="common">Striped barnacle</name>
    <name type="synonym">Balanus amphitrite</name>
    <dbReference type="NCBI Taxonomy" id="1232801"/>
    <lineage>
        <taxon>Eukaryota</taxon>
        <taxon>Metazoa</taxon>
        <taxon>Ecdysozoa</taxon>
        <taxon>Arthropoda</taxon>
        <taxon>Crustacea</taxon>
        <taxon>Multicrustacea</taxon>
        <taxon>Cirripedia</taxon>
        <taxon>Thoracica</taxon>
        <taxon>Thoracicalcarea</taxon>
        <taxon>Balanomorpha</taxon>
        <taxon>Balanoidea</taxon>
        <taxon>Balanidae</taxon>
        <taxon>Amphibalaninae</taxon>
        <taxon>Amphibalanus</taxon>
    </lineage>
</organism>
<sequence length="417" mass="44056">MDRQPDTTAVSPPPETDSTAPVPDPAARRESQGGEGEEPPVRDPAAPPPPASAAEAAVTEAEGAEQGPKTTELGASAERTISETDQSEGASSVPQSEVTDDAPSVPEDKGETSGTGLDERQSTETKIPVPTVSVDGPASTPGSPIPDVADGPIEMTARSAPPPAAAEPERPPGRASSAMGSIGVSPLPAISPGFRPYSETPVYSDSGAAPSPPPAEPPPRSPPADLPCSGDWHQKTVDDLIAMDVPDVRIPRCVNTWGACEIRGWLRSLGLEQYAEAMMNNGICGRRLCLLTASNLPRMGITDWRHIRTITGSVRRLLSIADYVPYERQLDRPPPGPMTRALYLQCARPTGPPPPSSQRYTEFLRQNGFLDVLLELTNRPVVMLPQPQPEALYREIAVPPVPSLADSTRPQSGSPAL</sequence>
<feature type="region of interest" description="Disordered" evidence="1">
    <location>
        <begin position="1"/>
        <end position="232"/>
    </location>
</feature>
<evidence type="ECO:0000313" key="3">
    <source>
        <dbReference type="EMBL" id="KAF0290953.1"/>
    </source>
</evidence>
<dbReference type="Pfam" id="PF07647">
    <property type="entry name" value="SAM_2"/>
    <property type="match status" value="1"/>
</dbReference>
<protein>
    <submittedName>
        <fullName evidence="3">Sterile alpha motif domain-containing protein 15</fullName>
    </submittedName>
</protein>
<keyword evidence="4" id="KW-1185">Reference proteome</keyword>
<feature type="compositionally biased region" description="Pro residues" evidence="1">
    <location>
        <begin position="210"/>
        <end position="225"/>
    </location>
</feature>
<comment type="caution">
    <text evidence="3">The sequence shown here is derived from an EMBL/GenBank/DDBJ whole genome shotgun (WGS) entry which is preliminary data.</text>
</comment>